<dbReference type="Pfam" id="PF04060">
    <property type="entry name" value="FeS"/>
    <property type="match status" value="1"/>
</dbReference>
<keyword evidence="2" id="KW-0479">Metal-binding</keyword>
<dbReference type="RefSeq" id="WP_278099202.1">
    <property type="nucleotide sequence ID" value="NZ_CP091092.1"/>
</dbReference>
<sequence length="231" mass="25946">METGILDEKILKGWKNPGKNCGACGEKSCEMFEKSVISGEKELKDCPFYKENNSGFLTDTKQSDNPTEKSCNNQVYSGYDILNIQYDFVLHPIPDEPSARKIILPFRPELAEKLNIQKDDILLGRPQGAGCPVQHILSVIKADFLTGVITSHVVSPVIARENPDRVKEIRAYHIIGFEGIAQNINSEPLFGRRQRFLPGFCMMNLCHTGVVNMCVNKKTGLHVRVEDIRII</sequence>
<keyword evidence="7" id="KW-1185">Reference proteome</keyword>
<evidence type="ECO:0000256" key="1">
    <source>
        <dbReference type="ARBA" id="ARBA00022485"/>
    </source>
</evidence>
<accession>A0AAF0FWL9</accession>
<evidence type="ECO:0000256" key="3">
    <source>
        <dbReference type="ARBA" id="ARBA00023004"/>
    </source>
</evidence>
<evidence type="ECO:0000313" key="7">
    <source>
        <dbReference type="Proteomes" id="UP001218895"/>
    </source>
</evidence>
<dbReference type="GeneID" id="79950627"/>
<dbReference type="PROSITE" id="PS51656">
    <property type="entry name" value="4FE4S"/>
    <property type="match status" value="1"/>
</dbReference>
<feature type="domain" description="4Fe-4S" evidence="5">
    <location>
        <begin position="1"/>
        <end position="63"/>
    </location>
</feature>
<evidence type="ECO:0000313" key="6">
    <source>
        <dbReference type="EMBL" id="WFN36364.1"/>
    </source>
</evidence>
<name>A0AAF0FWL9_9EURY</name>
<gene>
    <name evidence="6" type="ORF">L1994_09475</name>
</gene>
<dbReference type="AlphaFoldDB" id="A0AAF0FWL9"/>
<evidence type="ECO:0000256" key="2">
    <source>
        <dbReference type="ARBA" id="ARBA00022723"/>
    </source>
</evidence>
<evidence type="ECO:0000259" key="5">
    <source>
        <dbReference type="PROSITE" id="PS51656"/>
    </source>
</evidence>
<dbReference type="KEGG" id="manq:L1994_09475"/>
<organism evidence="6 7">
    <name type="scientific">Methanomicrobium antiquum</name>
    <dbReference type="NCBI Taxonomy" id="487686"/>
    <lineage>
        <taxon>Archaea</taxon>
        <taxon>Methanobacteriati</taxon>
        <taxon>Methanobacteriota</taxon>
        <taxon>Stenosarchaea group</taxon>
        <taxon>Methanomicrobia</taxon>
        <taxon>Methanomicrobiales</taxon>
        <taxon>Methanomicrobiaceae</taxon>
        <taxon>Methanomicrobium</taxon>
    </lineage>
</organism>
<keyword evidence="1" id="KW-0004">4Fe-4S</keyword>
<dbReference type="Proteomes" id="UP001218895">
    <property type="component" value="Chromosome"/>
</dbReference>
<dbReference type="EMBL" id="CP091092">
    <property type="protein sequence ID" value="WFN36364.1"/>
    <property type="molecule type" value="Genomic_DNA"/>
</dbReference>
<keyword evidence="4" id="KW-0411">Iron-sulfur</keyword>
<reference evidence="6" key="1">
    <citation type="submission" date="2022-01" db="EMBL/GenBank/DDBJ databases">
        <title>Complete genome of Methanomicrobium antiquum DSM 21220.</title>
        <authorList>
            <person name="Chen S.-C."/>
            <person name="You Y.-T."/>
            <person name="Zhou Y.-Z."/>
            <person name="Lai M.-C."/>
        </authorList>
    </citation>
    <scope>NUCLEOTIDE SEQUENCE</scope>
    <source>
        <strain evidence="6">DSM 21220</strain>
    </source>
</reference>
<protein>
    <submittedName>
        <fullName evidence="6">Fe-S cluster protein</fullName>
    </submittedName>
</protein>
<dbReference type="GO" id="GO:0046872">
    <property type="term" value="F:metal ion binding"/>
    <property type="evidence" value="ECO:0007669"/>
    <property type="project" value="UniProtKB-KW"/>
</dbReference>
<dbReference type="GO" id="GO:0051539">
    <property type="term" value="F:4 iron, 4 sulfur cluster binding"/>
    <property type="evidence" value="ECO:0007669"/>
    <property type="project" value="UniProtKB-KW"/>
</dbReference>
<dbReference type="InterPro" id="IPR007202">
    <property type="entry name" value="4Fe-4S_dom"/>
</dbReference>
<proteinExistence type="predicted"/>
<dbReference type="Gene3D" id="1.10.15.40">
    <property type="entry name" value="Electron transport complex subunit B, putative Fe-S cluster"/>
    <property type="match status" value="1"/>
</dbReference>
<evidence type="ECO:0000256" key="4">
    <source>
        <dbReference type="ARBA" id="ARBA00023014"/>
    </source>
</evidence>
<keyword evidence="3" id="KW-0408">Iron</keyword>